<evidence type="ECO:0000313" key="4">
    <source>
        <dbReference type="EMBL" id="NML63955.1"/>
    </source>
</evidence>
<dbReference type="RefSeq" id="WP_169529282.1">
    <property type="nucleotide sequence ID" value="NZ_JABBGH010000001.1"/>
</dbReference>
<proteinExistence type="predicted"/>
<dbReference type="Pfam" id="PF17837">
    <property type="entry name" value="4PPT_N"/>
    <property type="match status" value="1"/>
</dbReference>
<evidence type="ECO:0000313" key="5">
    <source>
        <dbReference type="Proteomes" id="UP000559626"/>
    </source>
</evidence>
<dbReference type="AlphaFoldDB" id="A0A7Y0AAU5"/>
<dbReference type="Gene3D" id="3.90.470.20">
    <property type="entry name" value="4'-phosphopantetheinyl transferase domain"/>
    <property type="match status" value="2"/>
</dbReference>
<dbReference type="SUPFAM" id="SSF56214">
    <property type="entry name" value="4'-phosphopantetheinyl transferase"/>
    <property type="match status" value="2"/>
</dbReference>
<dbReference type="InterPro" id="IPR008278">
    <property type="entry name" value="4-PPantetheinyl_Trfase_dom"/>
</dbReference>
<gene>
    <name evidence="4" type="ORF">HHL22_01940</name>
</gene>
<dbReference type="InterPro" id="IPR041354">
    <property type="entry name" value="4PPT_N"/>
</dbReference>
<evidence type="ECO:0000259" key="3">
    <source>
        <dbReference type="Pfam" id="PF17837"/>
    </source>
</evidence>
<dbReference type="Proteomes" id="UP000559626">
    <property type="component" value="Unassembled WGS sequence"/>
</dbReference>
<dbReference type="EMBL" id="JABBGH010000001">
    <property type="protein sequence ID" value="NML63955.1"/>
    <property type="molecule type" value="Genomic_DNA"/>
</dbReference>
<keyword evidence="1 4" id="KW-0808">Transferase</keyword>
<dbReference type="Pfam" id="PF01648">
    <property type="entry name" value="ACPS"/>
    <property type="match status" value="1"/>
</dbReference>
<evidence type="ECO:0000256" key="1">
    <source>
        <dbReference type="ARBA" id="ARBA00022679"/>
    </source>
</evidence>
<sequence length="227" mass="23906">MPLHSLQPLPGGAWLGRWHLLEAPAALWPLLADAPAYAPLLPARTAGPRQAQWLAGRVLVQHLLAAAGYPAAPLRNEASGRPYLLGATLGPTVSLSHAGAWVAALLAPPGGGAGLDVEAVRPKAQRIAPKFLTAAEQAVSEQAIGRGAAPEALYTLLWSAKETLFKLSGRAGIIFRQNLLLDLPPGPWPPAGTLPARLWLAGQETRHQICYFEPAPGYVLTYCVGPA</sequence>
<feature type="domain" description="4'-phosphopantetheinyl transferase" evidence="2">
    <location>
        <begin position="114"/>
        <end position="170"/>
    </location>
</feature>
<feature type="domain" description="4'-phosphopantetheinyl transferase N-terminal" evidence="3">
    <location>
        <begin position="44"/>
        <end position="107"/>
    </location>
</feature>
<reference evidence="4 5" key="1">
    <citation type="submission" date="2020-04" db="EMBL/GenBank/DDBJ databases">
        <title>Hymenobacter polaris sp. nov., isolated from Arctic soil.</title>
        <authorList>
            <person name="Dahal R.H."/>
        </authorList>
    </citation>
    <scope>NUCLEOTIDE SEQUENCE [LARGE SCALE GENOMIC DNA]</scope>
    <source>
        <strain evidence="4 5">RP-2-7</strain>
    </source>
</reference>
<dbReference type="GO" id="GO:0000287">
    <property type="term" value="F:magnesium ion binding"/>
    <property type="evidence" value="ECO:0007669"/>
    <property type="project" value="InterPro"/>
</dbReference>
<protein>
    <submittedName>
        <fullName evidence="4">4'-phosphopantetheinyl transferase superfamily protein</fullName>
    </submittedName>
</protein>
<evidence type="ECO:0000259" key="2">
    <source>
        <dbReference type="Pfam" id="PF01648"/>
    </source>
</evidence>
<accession>A0A7Y0AAU5</accession>
<keyword evidence="5" id="KW-1185">Reference proteome</keyword>
<name>A0A7Y0AAU5_9BACT</name>
<comment type="caution">
    <text evidence="4">The sequence shown here is derived from an EMBL/GenBank/DDBJ whole genome shotgun (WGS) entry which is preliminary data.</text>
</comment>
<dbReference type="GO" id="GO:0008897">
    <property type="term" value="F:holo-[acyl-carrier-protein] synthase activity"/>
    <property type="evidence" value="ECO:0007669"/>
    <property type="project" value="InterPro"/>
</dbReference>
<organism evidence="4 5">
    <name type="scientific">Hymenobacter polaris</name>
    <dbReference type="NCBI Taxonomy" id="2682546"/>
    <lineage>
        <taxon>Bacteria</taxon>
        <taxon>Pseudomonadati</taxon>
        <taxon>Bacteroidota</taxon>
        <taxon>Cytophagia</taxon>
        <taxon>Cytophagales</taxon>
        <taxon>Hymenobacteraceae</taxon>
        <taxon>Hymenobacter</taxon>
    </lineage>
</organism>
<dbReference type="InterPro" id="IPR037143">
    <property type="entry name" value="4-PPantetheinyl_Trfase_dom_sf"/>
</dbReference>